<proteinExistence type="predicted"/>
<protein>
    <submittedName>
        <fullName evidence="3">Uncharacterized protein</fullName>
    </submittedName>
</protein>
<gene>
    <name evidence="3" type="ORF">AMS68_003696</name>
</gene>
<keyword evidence="4" id="KW-1185">Reference proteome</keyword>
<feature type="compositionally biased region" description="Basic and acidic residues" evidence="1">
    <location>
        <begin position="147"/>
        <end position="156"/>
    </location>
</feature>
<accession>A0A6H0XU79</accession>
<feature type="compositionally biased region" description="Acidic residues" evidence="1">
    <location>
        <begin position="157"/>
        <end position="166"/>
    </location>
</feature>
<evidence type="ECO:0000256" key="1">
    <source>
        <dbReference type="SAM" id="MobiDB-lite"/>
    </source>
</evidence>
<evidence type="ECO:0000256" key="2">
    <source>
        <dbReference type="SAM" id="Phobius"/>
    </source>
</evidence>
<name>A0A6H0XU79_9PEZI</name>
<evidence type="ECO:0000313" key="4">
    <source>
        <dbReference type="Proteomes" id="UP000503462"/>
    </source>
</evidence>
<keyword evidence="2" id="KW-0472">Membrane</keyword>
<reference evidence="3 4" key="1">
    <citation type="journal article" date="2016" name="Sci. Rep.">
        <title>Peltaster fructicola genome reveals evolution from an invasive phytopathogen to an ectophytic parasite.</title>
        <authorList>
            <person name="Xu C."/>
            <person name="Chen H."/>
            <person name="Gleason M.L."/>
            <person name="Xu J.R."/>
            <person name="Liu H."/>
            <person name="Zhang R."/>
            <person name="Sun G."/>
        </authorList>
    </citation>
    <scope>NUCLEOTIDE SEQUENCE [LARGE SCALE GENOMIC DNA]</scope>
    <source>
        <strain evidence="3 4">LNHT1506</strain>
    </source>
</reference>
<keyword evidence="2" id="KW-0812">Transmembrane</keyword>
<dbReference type="EMBL" id="CP051140">
    <property type="protein sequence ID" value="QIW98178.1"/>
    <property type="molecule type" value="Genomic_DNA"/>
</dbReference>
<feature type="region of interest" description="Disordered" evidence="1">
    <location>
        <begin position="144"/>
        <end position="174"/>
    </location>
</feature>
<keyword evidence="2" id="KW-1133">Transmembrane helix</keyword>
<evidence type="ECO:0000313" key="3">
    <source>
        <dbReference type="EMBL" id="QIW98178.1"/>
    </source>
</evidence>
<organism evidence="3 4">
    <name type="scientific">Peltaster fructicola</name>
    <dbReference type="NCBI Taxonomy" id="286661"/>
    <lineage>
        <taxon>Eukaryota</taxon>
        <taxon>Fungi</taxon>
        <taxon>Dikarya</taxon>
        <taxon>Ascomycota</taxon>
        <taxon>Pezizomycotina</taxon>
        <taxon>Dothideomycetes</taxon>
        <taxon>Dothideomycetes incertae sedis</taxon>
        <taxon>Peltaster</taxon>
    </lineage>
</organism>
<feature type="transmembrane region" description="Helical" evidence="2">
    <location>
        <begin position="20"/>
        <end position="40"/>
    </location>
</feature>
<sequence>MSDDSGMTTPALSDRLSITALAISLIALVIGVSSFLQAILGTAEGYRRCASSVIGPWSKLRRRVFRWSEFRYETRFQAPLIKIVTRLEYNKLSNREHAGNIYLLNEKIDDDGEKPPKQRSWNPWHRYDPRDILRQSLHLTGSLSGEKQLEPSRAEDESVLLDDALGDTDPKLGRTMTRIERHQAKQSKRANARDTLLVSWIRLMHELHVVCGKYWPNEPCHEECNGSDYDKTFRSPLVATLRGERDFYGRQWESSARTRVAVIIMEWTWDFMPEDVTRPLAYSTIGHVVVLAMRLGMSWRNLDRTKLQLSADGNGRSITSTDVKNMGIVLAFSATGSFDFKGLDIIPSRAADKMMCGILPGDPDLVQRGDADSIQRDFSLVNLDRKLIQLWETDGVYRQIGLELPRSHTVESRDRCTHNEVVTLLSSFLPLPGSKLRGFLFSGWKRSQYSTFHFFEPRLQYLTTLRATQQRSVRMQAVLQILEHLSSDFKYAYYGGYVRDKTAQTSSPEHELSLTEFCAKQFRETTIYFKEHGYDIKPGNAPGTWYMQLVAAHAQLSAYVEKDTDHIKAFGRDQIPKDIRDLFEAEGIDSNYFSSALWTQVQLYVDGLDNAQYGVVQYMLFRGFVDKARERSEGDPQDIRDAWWTLILRGILWDMSCDGRPYPGEPVASSYFSDETRVWFT</sequence>
<dbReference type="Proteomes" id="UP000503462">
    <property type="component" value="Chromosome 2"/>
</dbReference>
<dbReference type="AlphaFoldDB" id="A0A6H0XU79"/>
<dbReference type="OrthoDB" id="5227693at2759"/>